<proteinExistence type="predicted"/>
<organism evidence="1">
    <name type="scientific">uncultured Caudovirales phage</name>
    <dbReference type="NCBI Taxonomy" id="2100421"/>
    <lineage>
        <taxon>Viruses</taxon>
        <taxon>Duplodnaviria</taxon>
        <taxon>Heunggongvirae</taxon>
        <taxon>Uroviricota</taxon>
        <taxon>Caudoviricetes</taxon>
        <taxon>Peduoviridae</taxon>
        <taxon>Maltschvirus</taxon>
        <taxon>Maltschvirus maltsch</taxon>
    </lineage>
</organism>
<reference evidence="1" key="1">
    <citation type="submission" date="2020-04" db="EMBL/GenBank/DDBJ databases">
        <authorList>
            <person name="Chiriac C."/>
            <person name="Salcher M."/>
            <person name="Ghai R."/>
            <person name="Kavagutti S V."/>
        </authorList>
    </citation>
    <scope>NUCLEOTIDE SEQUENCE</scope>
</reference>
<sequence length="115" mass="12837">MAQIDQAMFALPGFPGYRGDPPTNEAEFNALFGADNPWANQPTWAQVQSELQNVKAQDNKKEAQRRIALTDWSVLPDVGLQNKSAFEAYRAELRALIITPVADPVWPTEPTPIWS</sequence>
<evidence type="ECO:0000313" key="1">
    <source>
        <dbReference type="EMBL" id="CAB4126630.1"/>
    </source>
</evidence>
<gene>
    <name evidence="1" type="ORF">UFOVP77_8</name>
</gene>
<evidence type="ECO:0008006" key="2">
    <source>
        <dbReference type="Google" id="ProtNLM"/>
    </source>
</evidence>
<name>A0A6J5L296_9CAUD</name>
<dbReference type="EMBL" id="LR796206">
    <property type="protein sequence ID" value="CAB4126630.1"/>
    <property type="molecule type" value="Genomic_DNA"/>
</dbReference>
<dbReference type="Gene3D" id="6.10.140.1310">
    <property type="match status" value="1"/>
</dbReference>
<protein>
    <recommendedName>
        <fullName evidence="2">Phage tail assembly chaperone protein</fullName>
    </recommendedName>
</protein>
<accession>A0A6J5L296</accession>